<keyword evidence="2" id="KW-1185">Reference proteome</keyword>
<evidence type="ECO:0000313" key="2">
    <source>
        <dbReference type="Proteomes" id="UP000710815"/>
    </source>
</evidence>
<sequence length="95" mass="10598">MVRRIKAELVLRLREQGLSRNAIAMGYGMSKHSVIDVFDAADRLGVSYGDVETKSDDEVYGGGGTHADVIMDRIVHSTTWIETGDWNMRTRARGK</sequence>
<gene>
    <name evidence="1" type="ORF">JS533_011320</name>
</gene>
<reference evidence="1 2" key="1">
    <citation type="journal article" date="2021" name="Environ. Microbiol.">
        <title>Genetic insights into the dark matter of the mammalian gut microbiota through targeted genome reconstruction.</title>
        <authorList>
            <person name="Lugli G.A."/>
            <person name="Alessandri G."/>
            <person name="Milani C."/>
            <person name="Viappiani A."/>
            <person name="Fontana F."/>
            <person name="Tarracchini C."/>
            <person name="Mancabelli L."/>
            <person name="Argentini C."/>
            <person name="Ruiz L."/>
            <person name="Margolles A."/>
            <person name="van Sinderen D."/>
            <person name="Turroni F."/>
            <person name="Ventura M."/>
        </authorList>
    </citation>
    <scope>NUCLEOTIDE SEQUENCE [LARGE SCALE GENOMIC DNA]</scope>
    <source>
        <strain evidence="1 2">MA1</strain>
    </source>
</reference>
<organism evidence="1 2">
    <name type="scientific">Bifidobacterium amazonense</name>
    <dbReference type="NCBI Taxonomy" id="2809027"/>
    <lineage>
        <taxon>Bacteria</taxon>
        <taxon>Bacillati</taxon>
        <taxon>Actinomycetota</taxon>
        <taxon>Actinomycetes</taxon>
        <taxon>Bifidobacteriales</taxon>
        <taxon>Bifidobacteriaceae</taxon>
        <taxon>Bifidobacterium</taxon>
    </lineage>
</organism>
<protein>
    <recommendedName>
        <fullName evidence="3">Transposase</fullName>
    </recommendedName>
</protein>
<name>A0ABS9VXK8_9BIFI</name>
<comment type="caution">
    <text evidence="1">The sequence shown here is derived from an EMBL/GenBank/DDBJ whole genome shotgun (WGS) entry which is preliminary data.</text>
</comment>
<evidence type="ECO:0000313" key="1">
    <source>
        <dbReference type="EMBL" id="MCH9276854.1"/>
    </source>
</evidence>
<proteinExistence type="predicted"/>
<dbReference type="EMBL" id="JAFEJT020000060">
    <property type="protein sequence ID" value="MCH9276854.1"/>
    <property type="molecule type" value="Genomic_DNA"/>
</dbReference>
<accession>A0ABS9VXK8</accession>
<evidence type="ECO:0008006" key="3">
    <source>
        <dbReference type="Google" id="ProtNLM"/>
    </source>
</evidence>
<dbReference type="Proteomes" id="UP000710815">
    <property type="component" value="Unassembled WGS sequence"/>
</dbReference>
<dbReference type="RefSeq" id="WP_241514673.1">
    <property type="nucleotide sequence ID" value="NZ_JAFEJT020000060.1"/>
</dbReference>
<reference evidence="1 2" key="2">
    <citation type="journal article" date="2021" name="Syst. Appl. Microbiol.">
        <title>Phylogenetic classification of ten novel species belonging to the genus Bifidobacterium comprising B. phasiani sp. nov., B. pongonis sp. nov., B. saguinibicoloris sp. nov., B. colobi sp. nov., B. simiiventris sp. nov., B. santillanense sp. nov., B. miconis sp. nov., B. amazonense sp. nov., B. pluvialisilvae sp. nov., and B. miconisargentati sp. nov.</title>
        <authorList>
            <person name="Lugli G.A."/>
            <person name="Calvete-Torre I."/>
            <person name="Alessandri G."/>
            <person name="Milani C."/>
            <person name="Turroni F."/>
            <person name="Laiolo P."/>
            <person name="Ossiprandi M.C."/>
            <person name="Margolles A."/>
            <person name="Ruiz L."/>
            <person name="Ventura M."/>
        </authorList>
    </citation>
    <scope>NUCLEOTIDE SEQUENCE [LARGE SCALE GENOMIC DNA]</scope>
    <source>
        <strain evidence="1 2">MA1</strain>
    </source>
</reference>